<keyword evidence="1" id="KW-1133">Transmembrane helix</keyword>
<dbReference type="Proteomes" id="UP001367676">
    <property type="component" value="Unassembled WGS sequence"/>
</dbReference>
<evidence type="ECO:0000313" key="3">
    <source>
        <dbReference type="EMBL" id="KAK7604179.1"/>
    </source>
</evidence>
<feature type="signal peptide" evidence="2">
    <location>
        <begin position="1"/>
        <end position="21"/>
    </location>
</feature>
<protein>
    <submittedName>
        <fullName evidence="3">Uncharacterized protein</fullName>
    </submittedName>
</protein>
<proteinExistence type="predicted"/>
<evidence type="ECO:0000313" key="4">
    <source>
        <dbReference type="Proteomes" id="UP001367676"/>
    </source>
</evidence>
<evidence type="ECO:0000256" key="2">
    <source>
        <dbReference type="SAM" id="SignalP"/>
    </source>
</evidence>
<keyword evidence="1" id="KW-0812">Transmembrane</keyword>
<gene>
    <name evidence="3" type="ORF">V9T40_004452</name>
</gene>
<comment type="caution">
    <text evidence="3">The sequence shown here is derived from an EMBL/GenBank/DDBJ whole genome shotgun (WGS) entry which is preliminary data.</text>
</comment>
<reference evidence="3 4" key="1">
    <citation type="submission" date="2024-03" db="EMBL/GenBank/DDBJ databases">
        <title>Adaptation during the transition from Ophiocordyceps entomopathogen to insect associate is accompanied by gene loss and intensified selection.</title>
        <authorList>
            <person name="Ward C.M."/>
            <person name="Onetto C.A."/>
            <person name="Borneman A.R."/>
        </authorList>
    </citation>
    <scope>NUCLEOTIDE SEQUENCE [LARGE SCALE GENOMIC DNA]</scope>
    <source>
        <strain evidence="3">AWRI1</strain>
        <tissue evidence="3">Single Adult Female</tissue>
    </source>
</reference>
<dbReference type="AlphaFoldDB" id="A0AAN9TS01"/>
<accession>A0AAN9TS01</accession>
<feature type="chain" id="PRO_5043037092" evidence="2">
    <location>
        <begin position="22"/>
        <end position="220"/>
    </location>
</feature>
<dbReference type="EMBL" id="JBBCAQ010000004">
    <property type="protein sequence ID" value="KAK7604179.1"/>
    <property type="molecule type" value="Genomic_DNA"/>
</dbReference>
<organism evidence="3 4">
    <name type="scientific">Parthenolecanium corni</name>
    <dbReference type="NCBI Taxonomy" id="536013"/>
    <lineage>
        <taxon>Eukaryota</taxon>
        <taxon>Metazoa</taxon>
        <taxon>Ecdysozoa</taxon>
        <taxon>Arthropoda</taxon>
        <taxon>Hexapoda</taxon>
        <taxon>Insecta</taxon>
        <taxon>Pterygota</taxon>
        <taxon>Neoptera</taxon>
        <taxon>Paraneoptera</taxon>
        <taxon>Hemiptera</taxon>
        <taxon>Sternorrhyncha</taxon>
        <taxon>Coccoidea</taxon>
        <taxon>Coccidae</taxon>
        <taxon>Parthenolecanium</taxon>
    </lineage>
</organism>
<keyword evidence="4" id="KW-1185">Reference proteome</keyword>
<feature type="transmembrane region" description="Helical" evidence="1">
    <location>
        <begin position="127"/>
        <end position="147"/>
    </location>
</feature>
<name>A0AAN9TS01_9HEMI</name>
<keyword evidence="1" id="KW-0472">Membrane</keyword>
<evidence type="ECO:0000256" key="1">
    <source>
        <dbReference type="SAM" id="Phobius"/>
    </source>
</evidence>
<keyword evidence="2" id="KW-0732">Signal</keyword>
<sequence length="220" mass="25247">MHVFLVSVVLVFCINLQLVVSQCTGCECEVSQENLTEVVKNETPLEDSDELFLPSWMDIEKLDVERIANGLVDWVQNAWNSGVKLKLNILKNEQNDTLVNVHFKDVDPVTDNNEVGRTFGIRRRMQLFLWLPISFKLGIIMTLLLVLTAMSLKTLIIGFVILLLLLHHTHSYGKLWGPSKIHEVSDSHKNIHIHVHTLPEDHRPYTQLWHEPSQPVIYSA</sequence>